<evidence type="ECO:0000313" key="3">
    <source>
        <dbReference type="Proteomes" id="UP000003688"/>
    </source>
</evidence>
<comment type="caution">
    <text evidence="2">The sequence shown here is derived from an EMBL/GenBank/DDBJ whole genome shotgun (WGS) entry which is preliminary data.</text>
</comment>
<sequence length="268" mass="30207" precursor="true">MAMTTRQKTAIIVALIPAFGIGVYKAHQTSTLRAQVQTFQQQQATLSDQINQVTRDRDTAQRQLAALRDENKRLSQNTAELPKLRSEVTRLNAATNTASSSATEIALKSWSSKVGLVKQRVNQTPEVGIPEFQLLNEEDWLAAVKDRNLDEDKEFRRALSTLRMAGEKRFAEMLRPALDKYIESHNGQFPTALSQLQSYFEPAPVDEAILQRYVILPGKELPSLLMTGDWLITQKKPVDAEFDLRFGVSKNSWAQQGVPSWNEPSRPL</sequence>
<name>B9XBE3_PEDPL</name>
<reference evidence="2 3" key="1">
    <citation type="journal article" date="2011" name="J. Bacteriol.">
        <title>Genome sequence of 'Pedosphaera parvula' Ellin514, an aerobic Verrucomicrobial isolate from pasture soil.</title>
        <authorList>
            <person name="Kant R."/>
            <person name="van Passel M.W."/>
            <person name="Sangwan P."/>
            <person name="Palva A."/>
            <person name="Lucas S."/>
            <person name="Copeland A."/>
            <person name="Lapidus A."/>
            <person name="Glavina Del Rio T."/>
            <person name="Dalin E."/>
            <person name="Tice H."/>
            <person name="Bruce D."/>
            <person name="Goodwin L."/>
            <person name="Pitluck S."/>
            <person name="Chertkov O."/>
            <person name="Larimer F.W."/>
            <person name="Land M.L."/>
            <person name="Hauser L."/>
            <person name="Brettin T.S."/>
            <person name="Detter J.C."/>
            <person name="Han S."/>
            <person name="de Vos W.M."/>
            <person name="Janssen P.H."/>
            <person name="Smidt H."/>
        </authorList>
    </citation>
    <scope>NUCLEOTIDE SEQUENCE [LARGE SCALE GENOMIC DNA]</scope>
    <source>
        <strain evidence="2 3">Ellin514</strain>
    </source>
</reference>
<feature type="coiled-coil region" evidence="1">
    <location>
        <begin position="43"/>
        <end position="77"/>
    </location>
</feature>
<keyword evidence="1" id="KW-0175">Coiled coil</keyword>
<protein>
    <submittedName>
        <fullName evidence="2">Uncharacterized protein</fullName>
    </submittedName>
</protein>
<dbReference type="Proteomes" id="UP000003688">
    <property type="component" value="Unassembled WGS sequence"/>
</dbReference>
<gene>
    <name evidence="2" type="ORF">Cflav_PD5463</name>
</gene>
<dbReference type="STRING" id="320771.Cflav_PD5463"/>
<evidence type="ECO:0000313" key="2">
    <source>
        <dbReference type="EMBL" id="EEF62828.1"/>
    </source>
</evidence>
<accession>B9XBE3</accession>
<organism evidence="2 3">
    <name type="scientific">Pedosphaera parvula (strain Ellin514)</name>
    <dbReference type="NCBI Taxonomy" id="320771"/>
    <lineage>
        <taxon>Bacteria</taxon>
        <taxon>Pseudomonadati</taxon>
        <taxon>Verrucomicrobiota</taxon>
        <taxon>Pedosphaerae</taxon>
        <taxon>Pedosphaerales</taxon>
        <taxon>Pedosphaeraceae</taxon>
        <taxon>Pedosphaera</taxon>
    </lineage>
</organism>
<dbReference type="AlphaFoldDB" id="B9XBE3"/>
<proteinExistence type="predicted"/>
<evidence type="ECO:0000256" key="1">
    <source>
        <dbReference type="SAM" id="Coils"/>
    </source>
</evidence>
<dbReference type="EMBL" id="ABOX02000003">
    <property type="protein sequence ID" value="EEF62828.1"/>
    <property type="molecule type" value="Genomic_DNA"/>
</dbReference>
<keyword evidence="3" id="KW-1185">Reference proteome</keyword>